<keyword evidence="4" id="KW-1185">Reference proteome</keyword>
<keyword evidence="2" id="KW-0732">Signal</keyword>
<feature type="non-terminal residue" evidence="3">
    <location>
        <position position="406"/>
    </location>
</feature>
<keyword evidence="1" id="KW-0472">Membrane</keyword>
<feature type="chain" id="PRO_5040105970" description="Monocarboxylate transporter" evidence="2">
    <location>
        <begin position="25"/>
        <end position="406"/>
    </location>
</feature>
<sequence length="406" mass="45543">MTSALFAVSAFCAILFRPVRPSYAQKIRYSTVASGKFFATYPNRMYPTLSEVTEVPTITLLQPRKLAKSSEVMIMSYPSSSVKCKFKEDDIQEGSTRSLETCIEGKATEIVTTSLFLSKKKRRKISLHETQTMLGSNMRPMYRDDIFYNSSFNVLQKYRKTTQASNRRSDFSKSNMDYHLSVIRVETSWVFNKDERCLVCTEAVKRTLATMLDYKLLKSPTFLLIACHASFLCFGYSTTFIFIKDRAEQMGVSKGVSSWLISVLGVANTIGRISYGLLANWPKMEYIWLTTVCLITGGIATILSAHFTDDSMQIFYAAAFGGFVACIPALRTLIIVDTLGLDKLTNSVGLMLMFQGVTSLIGITAAGLLREVTGDYKWTFYFSGICIILSALCFIPLKTVAIWEQN</sequence>
<proteinExistence type="predicted"/>
<feature type="transmembrane region" description="Helical" evidence="1">
    <location>
        <begin position="222"/>
        <end position="243"/>
    </location>
</feature>
<accession>A0A9N9SHF6</accession>
<evidence type="ECO:0000313" key="3">
    <source>
        <dbReference type="EMBL" id="CAG9822501.1"/>
    </source>
</evidence>
<feature type="signal peptide" evidence="2">
    <location>
        <begin position="1"/>
        <end position="24"/>
    </location>
</feature>
<dbReference type="OrthoDB" id="6509908at2759"/>
<dbReference type="SUPFAM" id="SSF103473">
    <property type="entry name" value="MFS general substrate transporter"/>
    <property type="match status" value="1"/>
</dbReference>
<evidence type="ECO:0000313" key="4">
    <source>
        <dbReference type="Proteomes" id="UP001153737"/>
    </source>
</evidence>
<evidence type="ECO:0008006" key="5">
    <source>
        <dbReference type="Google" id="ProtNLM"/>
    </source>
</evidence>
<reference evidence="3" key="2">
    <citation type="submission" date="2022-10" db="EMBL/GenBank/DDBJ databases">
        <authorList>
            <consortium name="ENA_rothamsted_submissions"/>
            <consortium name="culmorum"/>
            <person name="King R."/>
        </authorList>
    </citation>
    <scope>NUCLEOTIDE SEQUENCE</scope>
</reference>
<organism evidence="3 4">
    <name type="scientific">Phaedon cochleariae</name>
    <name type="common">Mustard beetle</name>
    <dbReference type="NCBI Taxonomy" id="80249"/>
    <lineage>
        <taxon>Eukaryota</taxon>
        <taxon>Metazoa</taxon>
        <taxon>Ecdysozoa</taxon>
        <taxon>Arthropoda</taxon>
        <taxon>Hexapoda</taxon>
        <taxon>Insecta</taxon>
        <taxon>Pterygota</taxon>
        <taxon>Neoptera</taxon>
        <taxon>Endopterygota</taxon>
        <taxon>Coleoptera</taxon>
        <taxon>Polyphaga</taxon>
        <taxon>Cucujiformia</taxon>
        <taxon>Chrysomeloidea</taxon>
        <taxon>Chrysomelidae</taxon>
        <taxon>Chrysomelinae</taxon>
        <taxon>Chrysomelini</taxon>
        <taxon>Phaedon</taxon>
    </lineage>
</organism>
<feature type="transmembrane region" description="Helical" evidence="1">
    <location>
        <begin position="348"/>
        <end position="369"/>
    </location>
</feature>
<feature type="transmembrane region" description="Helical" evidence="1">
    <location>
        <begin position="314"/>
        <end position="336"/>
    </location>
</feature>
<dbReference type="GO" id="GO:0008028">
    <property type="term" value="F:monocarboxylic acid transmembrane transporter activity"/>
    <property type="evidence" value="ECO:0007669"/>
    <property type="project" value="TreeGrafter"/>
</dbReference>
<gene>
    <name evidence="3" type="ORF">PHAECO_LOCUS9828</name>
</gene>
<evidence type="ECO:0000256" key="1">
    <source>
        <dbReference type="SAM" id="Phobius"/>
    </source>
</evidence>
<dbReference type="Proteomes" id="UP001153737">
    <property type="component" value="Chromosome 6"/>
</dbReference>
<dbReference type="PANTHER" id="PTHR11360">
    <property type="entry name" value="MONOCARBOXYLATE TRANSPORTER"/>
    <property type="match status" value="1"/>
</dbReference>
<name>A0A9N9SHF6_PHACE</name>
<dbReference type="EMBL" id="OU896712">
    <property type="protein sequence ID" value="CAG9822501.1"/>
    <property type="molecule type" value="Genomic_DNA"/>
</dbReference>
<dbReference type="Pfam" id="PF07690">
    <property type="entry name" value="MFS_1"/>
    <property type="match status" value="1"/>
</dbReference>
<evidence type="ECO:0000256" key="2">
    <source>
        <dbReference type="SAM" id="SignalP"/>
    </source>
</evidence>
<keyword evidence="1" id="KW-1133">Transmembrane helix</keyword>
<feature type="transmembrane region" description="Helical" evidence="1">
    <location>
        <begin position="286"/>
        <end position="307"/>
    </location>
</feature>
<dbReference type="InterPro" id="IPR036259">
    <property type="entry name" value="MFS_trans_sf"/>
</dbReference>
<dbReference type="InterPro" id="IPR050327">
    <property type="entry name" value="Proton-linked_MCT"/>
</dbReference>
<dbReference type="InterPro" id="IPR011701">
    <property type="entry name" value="MFS"/>
</dbReference>
<dbReference type="Gene3D" id="1.20.1250.20">
    <property type="entry name" value="MFS general substrate transporter like domains"/>
    <property type="match status" value="1"/>
</dbReference>
<reference evidence="3" key="1">
    <citation type="submission" date="2022-01" db="EMBL/GenBank/DDBJ databases">
        <authorList>
            <person name="King R."/>
        </authorList>
    </citation>
    <scope>NUCLEOTIDE SEQUENCE</scope>
</reference>
<dbReference type="AlphaFoldDB" id="A0A9N9SHF6"/>
<dbReference type="PANTHER" id="PTHR11360:SF238">
    <property type="entry name" value="SD10469P"/>
    <property type="match status" value="1"/>
</dbReference>
<feature type="transmembrane region" description="Helical" evidence="1">
    <location>
        <begin position="381"/>
        <end position="403"/>
    </location>
</feature>
<keyword evidence="1" id="KW-0812">Transmembrane</keyword>
<feature type="transmembrane region" description="Helical" evidence="1">
    <location>
        <begin position="255"/>
        <end position="274"/>
    </location>
</feature>
<protein>
    <recommendedName>
        <fullName evidence="5">Monocarboxylate transporter</fullName>
    </recommendedName>
</protein>